<sequence>MSISKENIYKLEGRVPLKTAIPLGMQHVLAMYAGNLAPILVISGVLNIPADIKVSLLQSAMFVAGAVTFVQLRPIWKIGSGLPTVMGTSSGFIPVAIGVGLQYAAMGDWSNGYAAILGASLIGGLMEFMLGFIVKPLRKFLPHVVTGTVVTTLGISLIPVGIKFVGGGVGLEKTPGFGSIKNLLVALFVFLTIIFIRQMFTGFLSISSILIGLIAGYIVAIFAGMVDFTPVKNAAWISAPLPFFAVGHLNLTFHWDAIVPFLLVYLATTVETIGDNTGIAVGGLGRDITDKELQGAVHADGFGSMFAAIFGVMPNTSFSQNVGLIGMTKVVNRFTIGIGAGFLVLCGFFPKLGAIVSTIPNPVLGGGVLLMFSMITMSGLNLIYQSGKIAERDVVIIAASLGVAFGLSNVQEVMQHLPMWFQNIFKQAIVGAFVTALILNLLLPKSKDKETT</sequence>
<dbReference type="GO" id="GO:0042907">
    <property type="term" value="F:xanthine transmembrane transporter activity"/>
    <property type="evidence" value="ECO:0007669"/>
    <property type="project" value="TreeGrafter"/>
</dbReference>
<keyword evidence="3" id="KW-0813">Transport</keyword>
<dbReference type="PANTHER" id="PTHR42810">
    <property type="entry name" value="PURINE PERMEASE C1399.01C-RELATED"/>
    <property type="match status" value="1"/>
</dbReference>
<dbReference type="PANTHER" id="PTHR42810:SF2">
    <property type="entry name" value="PURINE PERMEASE C1399.01C-RELATED"/>
    <property type="match status" value="1"/>
</dbReference>
<evidence type="ECO:0000313" key="9">
    <source>
        <dbReference type="Proteomes" id="UP000004509"/>
    </source>
</evidence>
<feature type="transmembrane region" description="Helical" evidence="7">
    <location>
        <begin position="54"/>
        <end position="72"/>
    </location>
</feature>
<feature type="transmembrane region" description="Helical" evidence="7">
    <location>
        <begin position="140"/>
        <end position="165"/>
    </location>
</feature>
<feature type="transmembrane region" description="Helical" evidence="7">
    <location>
        <begin position="330"/>
        <end position="350"/>
    </location>
</feature>
<comment type="subcellular location">
    <subcellularLocation>
        <location evidence="1">Membrane</location>
        <topology evidence="1">Multi-pass membrane protein</topology>
    </subcellularLocation>
</comment>
<reference evidence="8 9" key="1">
    <citation type="submission" date="2009-07" db="EMBL/GenBank/DDBJ databases">
        <authorList>
            <person name="Madupu R."/>
            <person name="Sebastian Y."/>
            <person name="Durkin A.S."/>
            <person name="Torralba M."/>
            <person name="Methe B."/>
            <person name="Sutton G.G."/>
            <person name="Strausberg R.L."/>
            <person name="Nelson K.E."/>
        </authorList>
    </citation>
    <scope>NUCLEOTIDE SEQUENCE [LARGE SCALE GENOMIC DNA]</scope>
    <source>
        <strain evidence="8 9">ATCC 35580</strain>
    </source>
</reference>
<protein>
    <submittedName>
        <fullName evidence="8">Putative permease</fullName>
    </submittedName>
</protein>
<evidence type="ECO:0000256" key="5">
    <source>
        <dbReference type="ARBA" id="ARBA00022989"/>
    </source>
</evidence>
<organism evidence="8 9">
    <name type="scientific">Treponema vincentii ATCC 35580</name>
    <dbReference type="NCBI Taxonomy" id="596324"/>
    <lineage>
        <taxon>Bacteria</taxon>
        <taxon>Pseudomonadati</taxon>
        <taxon>Spirochaetota</taxon>
        <taxon>Spirochaetia</taxon>
        <taxon>Spirochaetales</taxon>
        <taxon>Treponemataceae</taxon>
        <taxon>Treponema</taxon>
    </lineage>
</organism>
<feature type="transmembrane region" description="Helical" evidence="7">
    <location>
        <begin position="177"/>
        <end position="196"/>
    </location>
</feature>
<evidence type="ECO:0000256" key="1">
    <source>
        <dbReference type="ARBA" id="ARBA00004141"/>
    </source>
</evidence>
<keyword evidence="6 7" id="KW-0472">Membrane</keyword>
<dbReference type="GeneID" id="301461971"/>
<dbReference type="Proteomes" id="UP000004509">
    <property type="component" value="Unassembled WGS sequence"/>
</dbReference>
<dbReference type="AlphaFoldDB" id="C8PPS8"/>
<feature type="transmembrane region" description="Helical" evidence="7">
    <location>
        <begin position="84"/>
        <end position="106"/>
    </location>
</feature>
<keyword evidence="4 7" id="KW-0812">Transmembrane</keyword>
<dbReference type="RefSeq" id="WP_006188580.1">
    <property type="nucleotide sequence ID" value="NZ_ACYH01000031.1"/>
</dbReference>
<evidence type="ECO:0000313" key="8">
    <source>
        <dbReference type="EMBL" id="EEV20528.1"/>
    </source>
</evidence>
<dbReference type="EMBL" id="ACYH01000031">
    <property type="protein sequence ID" value="EEV20528.1"/>
    <property type="molecule type" value="Genomic_DNA"/>
</dbReference>
<evidence type="ECO:0000256" key="2">
    <source>
        <dbReference type="ARBA" id="ARBA00008821"/>
    </source>
</evidence>
<accession>C8PPS8</accession>
<dbReference type="InterPro" id="IPR006043">
    <property type="entry name" value="NCS2"/>
</dbReference>
<dbReference type="eggNOG" id="COG2233">
    <property type="taxonomic scope" value="Bacteria"/>
</dbReference>
<comment type="similarity">
    <text evidence="2">Belongs to the nucleobase:cation symporter-2 (NCS2) (TC 2.A.40) family.</text>
</comment>
<keyword evidence="5 7" id="KW-1133">Transmembrane helix</keyword>
<feature type="transmembrane region" description="Helical" evidence="7">
    <location>
        <begin position="28"/>
        <end position="48"/>
    </location>
</feature>
<proteinExistence type="inferred from homology"/>
<evidence type="ECO:0000256" key="6">
    <source>
        <dbReference type="ARBA" id="ARBA00023136"/>
    </source>
</evidence>
<dbReference type="Pfam" id="PF00860">
    <property type="entry name" value="Xan_ur_permease"/>
    <property type="match status" value="1"/>
</dbReference>
<feature type="transmembrane region" description="Helical" evidence="7">
    <location>
        <begin position="394"/>
        <end position="412"/>
    </location>
</feature>
<dbReference type="PROSITE" id="PS01116">
    <property type="entry name" value="XANTH_URACIL_PERMASE"/>
    <property type="match status" value="1"/>
</dbReference>
<dbReference type="OrthoDB" id="9805749at2"/>
<comment type="caution">
    <text evidence="8">The sequence shown here is derived from an EMBL/GenBank/DDBJ whole genome shotgun (WGS) entry which is preliminary data.</text>
</comment>
<evidence type="ECO:0000256" key="3">
    <source>
        <dbReference type="ARBA" id="ARBA00022448"/>
    </source>
</evidence>
<gene>
    <name evidence="8" type="ORF">TREVI0001_1389</name>
</gene>
<dbReference type="NCBIfam" id="TIGR00801">
    <property type="entry name" value="ncs2"/>
    <property type="match status" value="1"/>
</dbReference>
<evidence type="ECO:0000256" key="4">
    <source>
        <dbReference type="ARBA" id="ARBA00022692"/>
    </source>
</evidence>
<feature type="transmembrane region" description="Helical" evidence="7">
    <location>
        <begin position="112"/>
        <end position="133"/>
    </location>
</feature>
<name>C8PPS8_9SPIR</name>
<feature type="transmembrane region" description="Helical" evidence="7">
    <location>
        <begin position="362"/>
        <end position="382"/>
    </location>
</feature>
<feature type="transmembrane region" description="Helical" evidence="7">
    <location>
        <begin position="203"/>
        <end position="226"/>
    </location>
</feature>
<dbReference type="GO" id="GO:0005886">
    <property type="term" value="C:plasma membrane"/>
    <property type="evidence" value="ECO:0007669"/>
    <property type="project" value="UniProtKB-ARBA"/>
</dbReference>
<dbReference type="InterPro" id="IPR006042">
    <property type="entry name" value="Xan_ur_permease"/>
</dbReference>
<dbReference type="STRING" id="596324.TREVI0001_1389"/>
<feature type="transmembrane region" description="Helical" evidence="7">
    <location>
        <begin position="424"/>
        <end position="443"/>
    </location>
</feature>
<evidence type="ECO:0000256" key="7">
    <source>
        <dbReference type="SAM" id="Phobius"/>
    </source>
</evidence>